<dbReference type="PROSITE" id="PS00211">
    <property type="entry name" value="ABC_TRANSPORTER_1"/>
    <property type="match status" value="2"/>
</dbReference>
<dbReference type="Pfam" id="PF00664">
    <property type="entry name" value="ABC_membrane"/>
    <property type="match status" value="2"/>
</dbReference>
<keyword evidence="7 9" id="KW-1133">Transmembrane helix</keyword>
<evidence type="ECO:0000256" key="9">
    <source>
        <dbReference type="SAM" id="Phobius"/>
    </source>
</evidence>
<evidence type="ECO:0000256" key="5">
    <source>
        <dbReference type="ARBA" id="ARBA00022741"/>
    </source>
</evidence>
<feature type="transmembrane region" description="Helical" evidence="9">
    <location>
        <begin position="209"/>
        <end position="227"/>
    </location>
</feature>
<dbReference type="CDD" id="cd03249">
    <property type="entry name" value="ABC_MTABC3_MDL1_MDL2"/>
    <property type="match status" value="2"/>
</dbReference>
<dbReference type="InterPro" id="IPR011527">
    <property type="entry name" value="ABC1_TM_dom"/>
</dbReference>
<feature type="transmembrane region" description="Helical" evidence="9">
    <location>
        <begin position="818"/>
        <end position="841"/>
    </location>
</feature>
<dbReference type="InterPro" id="IPR036640">
    <property type="entry name" value="ABC1_TM_sf"/>
</dbReference>
<comment type="similarity">
    <text evidence="2">Belongs to the ABC transporter superfamily. ABCB family. Multidrug resistance exporter (TC 3.A.1.201) subfamily.</text>
</comment>
<reference evidence="12" key="1">
    <citation type="submission" date="2014-07" db="EMBL/GenBank/DDBJ databases">
        <authorList>
            <person name="Martin A.A"/>
            <person name="De Silva N."/>
        </authorList>
    </citation>
    <scope>NUCLEOTIDE SEQUENCE</scope>
</reference>
<dbReference type="FunFam" id="3.40.50.300:FF:000916">
    <property type="entry name" value="ABC transporter B family member 9"/>
    <property type="match status" value="1"/>
</dbReference>
<keyword evidence="4" id="KW-0677">Repeat</keyword>
<dbReference type="Pfam" id="PF00005">
    <property type="entry name" value="ABC_tran"/>
    <property type="match status" value="2"/>
</dbReference>
<evidence type="ECO:0000256" key="3">
    <source>
        <dbReference type="ARBA" id="ARBA00022692"/>
    </source>
</evidence>
<dbReference type="GO" id="GO:0090374">
    <property type="term" value="P:oligopeptide export from mitochondrion"/>
    <property type="evidence" value="ECO:0007669"/>
    <property type="project" value="TreeGrafter"/>
</dbReference>
<keyword evidence="5" id="KW-0547">Nucleotide-binding</keyword>
<dbReference type="SUPFAM" id="SSF90123">
    <property type="entry name" value="ABC transporter transmembrane region"/>
    <property type="match status" value="2"/>
</dbReference>
<evidence type="ECO:0000313" key="13">
    <source>
        <dbReference type="WBParaSite" id="SVE_0272600.1"/>
    </source>
</evidence>
<organism evidence="12 13">
    <name type="scientific">Strongyloides venezuelensis</name>
    <name type="common">Threadworm</name>
    <dbReference type="NCBI Taxonomy" id="75913"/>
    <lineage>
        <taxon>Eukaryota</taxon>
        <taxon>Metazoa</taxon>
        <taxon>Ecdysozoa</taxon>
        <taxon>Nematoda</taxon>
        <taxon>Chromadorea</taxon>
        <taxon>Rhabditida</taxon>
        <taxon>Tylenchina</taxon>
        <taxon>Panagrolaimomorpha</taxon>
        <taxon>Strongyloidoidea</taxon>
        <taxon>Strongyloididae</taxon>
        <taxon>Strongyloides</taxon>
    </lineage>
</organism>
<keyword evidence="6" id="KW-0067">ATP-binding</keyword>
<dbReference type="InterPro" id="IPR039421">
    <property type="entry name" value="Type_1_exporter"/>
</dbReference>
<dbReference type="CDD" id="cd18577">
    <property type="entry name" value="ABC_6TM_Pgp_ABCB1_D1_like"/>
    <property type="match status" value="1"/>
</dbReference>
<keyword evidence="3 9" id="KW-0812">Transmembrane</keyword>
<dbReference type="CDD" id="cd18578">
    <property type="entry name" value="ABC_6TM_Pgp_ABCB1_D2_like"/>
    <property type="match status" value="1"/>
</dbReference>
<feature type="transmembrane region" description="Helical" evidence="9">
    <location>
        <begin position="771"/>
        <end position="798"/>
    </location>
</feature>
<evidence type="ECO:0000256" key="4">
    <source>
        <dbReference type="ARBA" id="ARBA00022737"/>
    </source>
</evidence>
<dbReference type="PANTHER" id="PTHR43394">
    <property type="entry name" value="ATP-DEPENDENT PERMEASE MDL1, MITOCHONDRIAL"/>
    <property type="match status" value="1"/>
</dbReference>
<keyword evidence="12" id="KW-1185">Reference proteome</keyword>
<keyword evidence="8 9" id="KW-0472">Membrane</keyword>
<dbReference type="PANTHER" id="PTHR43394:SF27">
    <property type="entry name" value="ATP-DEPENDENT TRANSLOCASE ABCB1-LIKE"/>
    <property type="match status" value="1"/>
</dbReference>
<feature type="transmembrane region" description="Helical" evidence="9">
    <location>
        <begin position="233"/>
        <end position="251"/>
    </location>
</feature>
<evidence type="ECO:0000259" key="10">
    <source>
        <dbReference type="PROSITE" id="PS50893"/>
    </source>
</evidence>
<sequence>MANNKYDKRKDIKTFDNRGDSIISGLKTGTPINEDTEDEHITYKPSAIERVINIILCRPDANKVKLSTKPVTILGLFRYTKKFDIFLLTIGLITTFFSGAAQPVMSILTGRLTTAFAVYPPTSLDFRIEAYKNVYILTGVGIFVLIINYIQYMCFSTVCNRIIGRLRKAYMASILRQNCGWFDKNQAGVLTTRLNDNIDRIKEGLGDKLGLLLRGCFMYLSALIIAFSYEWRLALMMLGVTPLSCFIMSLMSQFIGNTTKKELNNIGQAGAIAEETILGIRTVQSFNGQEERVTKYRNELKKTVKYTILNGVWSGLFGGLFFLMLFIYLGCGMLYGTYLLSVGIFQTPGDIFTVVMGMMLGAYFLGLISPHLMVILNARVAAAEIYKTIDRIPPIDCYSDNGRKLNKVEGRIEFRNVHFRYPTRKEQKVLNGINLVINPGETVAFVGHSGCGKSTSVGLLTRLYEAEEGTITIDGIDIKSINIECLRNIIGIVQQEPILFSTTLTENIKMGNPNITREEMIRICKMANATEFIDKLPDGYNTLLGEGGVQLSGGMKQRIAIARTLARNPKILLLDEATSALDTKSESVVQTALNNAAIGRSSIIIAHRLSTIKSADKIVVFDKGNIIEQGKHDELIAMGGKYSELVKAQQFGTLDDEEKEEDKEEGDSINLEMKSITQYHDHHYCNICKKEISSRRSSMMSGREAFIRGTKFDSSFCASSSKMSQLGVTDLGFAPAEAINYLKSITESNEKQKDPTANILTIYRNASEYSWILFFGFLIAVIRGFELPALAILFTYIFKILEDYNDKNMVNRMAFVVLWYGIVGICTCIFQLLSSVIFSYCSSKITLKYRIAAFRNILYQDGAFFDQKINSPGELITRLATDVPNIRAVLDGRILQVVYALSSVITCIVLSFIYSWEVSTLGTGLIIALGIIQTTLAYLIQKMNIESAKNDEAGKISIEAIENIRTVQLLTRSKHFINEYANAISLKKGHEFSKSKLEAINFAISQTFQYIMFTSGFAVAIHIVNIGNKTPSQTFESILFMLLGAVSIMNASTYFPEMIKANSAAKTLFKIINQKCGTGNLREGECHNVHGDISFENVIFTYPTRKNQIVMNGLSFDVKKGQTVAIVGPSGSGKSTTISMLERFYDPLAGSVKFDDKDLRSLSLYHLRNQMALVGQEPRLFSGTIKENICFGLGEVPIKKINEALEIANCIHFITLLPEGIETEVGEKGSKLSGGQKQRIAIARALVRDPKILLLDEATSALDSESEKAVQAALDKARLNRTCITICHRLSSIVDSDLIIYVAEGKVRESGTHSELVKKKGYYYDLLQQQNL</sequence>
<evidence type="ECO:0000313" key="12">
    <source>
        <dbReference type="Proteomes" id="UP000035680"/>
    </source>
</evidence>
<feature type="transmembrane region" description="Helical" evidence="9">
    <location>
        <begin position="922"/>
        <end position="940"/>
    </location>
</feature>
<dbReference type="InterPro" id="IPR027417">
    <property type="entry name" value="P-loop_NTPase"/>
</dbReference>
<dbReference type="InterPro" id="IPR017871">
    <property type="entry name" value="ABC_transporter-like_CS"/>
</dbReference>
<feature type="transmembrane region" description="Helical" evidence="9">
    <location>
        <begin position="349"/>
        <end position="369"/>
    </location>
</feature>
<evidence type="ECO:0000259" key="11">
    <source>
        <dbReference type="PROSITE" id="PS50929"/>
    </source>
</evidence>
<evidence type="ECO:0000256" key="6">
    <source>
        <dbReference type="ARBA" id="ARBA00022840"/>
    </source>
</evidence>
<feature type="transmembrane region" description="Helical" evidence="9">
    <location>
        <begin position="85"/>
        <end position="105"/>
    </location>
</feature>
<dbReference type="Gene3D" id="1.20.1560.10">
    <property type="entry name" value="ABC transporter type 1, transmembrane domain"/>
    <property type="match status" value="2"/>
</dbReference>
<dbReference type="GO" id="GO:0016887">
    <property type="term" value="F:ATP hydrolysis activity"/>
    <property type="evidence" value="ECO:0007669"/>
    <property type="project" value="InterPro"/>
</dbReference>
<dbReference type="Proteomes" id="UP000035680">
    <property type="component" value="Unassembled WGS sequence"/>
</dbReference>
<dbReference type="SUPFAM" id="SSF52540">
    <property type="entry name" value="P-loop containing nucleoside triphosphate hydrolases"/>
    <property type="match status" value="2"/>
</dbReference>
<feature type="domain" description="ABC transporter" evidence="10">
    <location>
        <begin position="1093"/>
        <end position="1329"/>
    </location>
</feature>
<dbReference type="InterPro" id="IPR003439">
    <property type="entry name" value="ABC_transporter-like_ATP-bd"/>
</dbReference>
<feature type="transmembrane region" description="Helical" evidence="9">
    <location>
        <begin position="134"/>
        <end position="158"/>
    </location>
</feature>
<protein>
    <submittedName>
        <fullName evidence="13">LP14331p (inferred by orthology to a D. melanogaster protein)</fullName>
    </submittedName>
</protein>
<dbReference type="SMART" id="SM00382">
    <property type="entry name" value="AAA"/>
    <property type="match status" value="2"/>
</dbReference>
<dbReference type="PROSITE" id="PS50929">
    <property type="entry name" value="ABC_TM1F"/>
    <property type="match status" value="2"/>
</dbReference>
<dbReference type="GO" id="GO:0005524">
    <property type="term" value="F:ATP binding"/>
    <property type="evidence" value="ECO:0007669"/>
    <property type="project" value="UniProtKB-KW"/>
</dbReference>
<dbReference type="PROSITE" id="PS50893">
    <property type="entry name" value="ABC_TRANSPORTER_2"/>
    <property type="match status" value="2"/>
</dbReference>
<feature type="domain" description="ABC transmembrane type-1" evidence="11">
    <location>
        <begin position="774"/>
        <end position="1060"/>
    </location>
</feature>
<feature type="transmembrane region" description="Helical" evidence="9">
    <location>
        <begin position="1038"/>
        <end position="1056"/>
    </location>
</feature>
<evidence type="ECO:0000256" key="2">
    <source>
        <dbReference type="ARBA" id="ARBA00007577"/>
    </source>
</evidence>
<dbReference type="STRING" id="75913.A0A0K0F1Q1"/>
<feature type="transmembrane region" description="Helical" evidence="9">
    <location>
        <begin position="306"/>
        <end position="329"/>
    </location>
</feature>
<dbReference type="Gene3D" id="3.40.50.300">
    <property type="entry name" value="P-loop containing nucleotide triphosphate hydrolases"/>
    <property type="match status" value="2"/>
</dbReference>
<proteinExistence type="inferred from homology"/>
<dbReference type="InterPro" id="IPR003593">
    <property type="entry name" value="AAA+_ATPase"/>
</dbReference>
<dbReference type="GO" id="GO:0005743">
    <property type="term" value="C:mitochondrial inner membrane"/>
    <property type="evidence" value="ECO:0007669"/>
    <property type="project" value="TreeGrafter"/>
</dbReference>
<evidence type="ECO:0000256" key="7">
    <source>
        <dbReference type="ARBA" id="ARBA00022989"/>
    </source>
</evidence>
<name>A0A0K0F1Q1_STRVS</name>
<accession>A0A0K0F1Q1</accession>
<dbReference type="GO" id="GO:0009636">
    <property type="term" value="P:response to toxic substance"/>
    <property type="evidence" value="ECO:0007669"/>
    <property type="project" value="UniProtKB-ARBA"/>
</dbReference>
<feature type="transmembrane region" description="Helical" evidence="9">
    <location>
        <begin position="897"/>
        <end position="916"/>
    </location>
</feature>
<reference evidence="13" key="2">
    <citation type="submission" date="2015-08" db="UniProtKB">
        <authorList>
            <consortium name="WormBaseParasite"/>
        </authorList>
    </citation>
    <scope>IDENTIFICATION</scope>
</reference>
<feature type="transmembrane region" description="Helical" evidence="9">
    <location>
        <begin position="1007"/>
        <end position="1026"/>
    </location>
</feature>
<comment type="subcellular location">
    <subcellularLocation>
        <location evidence="1">Membrane</location>
        <topology evidence="1">Multi-pass membrane protein</topology>
    </subcellularLocation>
</comment>
<evidence type="ECO:0000256" key="8">
    <source>
        <dbReference type="ARBA" id="ARBA00023136"/>
    </source>
</evidence>
<dbReference type="GO" id="GO:0015421">
    <property type="term" value="F:ABC-type oligopeptide transporter activity"/>
    <property type="evidence" value="ECO:0007669"/>
    <property type="project" value="TreeGrafter"/>
</dbReference>
<dbReference type="FunFam" id="3.40.50.300:FF:001370">
    <property type="entry name" value="p-GlycoProtein related"/>
    <property type="match status" value="1"/>
</dbReference>
<feature type="domain" description="ABC transmembrane type-1" evidence="11">
    <location>
        <begin position="90"/>
        <end position="377"/>
    </location>
</feature>
<evidence type="ECO:0000256" key="1">
    <source>
        <dbReference type="ARBA" id="ARBA00004141"/>
    </source>
</evidence>
<feature type="domain" description="ABC transporter" evidence="10">
    <location>
        <begin position="412"/>
        <end position="648"/>
    </location>
</feature>
<dbReference type="WBParaSite" id="SVE_0272600.1">
    <property type="protein sequence ID" value="SVE_0272600.1"/>
    <property type="gene ID" value="SVE_0272600"/>
</dbReference>